<dbReference type="Proteomes" id="UP000235777">
    <property type="component" value="Unassembled WGS sequence"/>
</dbReference>
<reference evidence="1 2" key="1">
    <citation type="submission" date="2018-01" db="EMBL/GenBank/DDBJ databases">
        <title>Whole genome analyses suggest that Burkholderia sensu lato contains two further novel genera in the rhizoxinica-symbiotica group Mycetohabitans gen. nov., and Trinickia gen. nov.: implications for the evolution of diazotrophy and nodulation in the Burkholderiaceae.</title>
        <authorList>
            <person name="Estrada-de los Santos P."/>
            <person name="Palmer M."/>
            <person name="Chavez-Ramirez B."/>
            <person name="Beukes C."/>
            <person name="Steenkamp E.T."/>
            <person name="Hirsch A.M."/>
            <person name="Manyaka P."/>
            <person name="Maluk M."/>
            <person name="Lafos M."/>
            <person name="Crook M."/>
            <person name="Gross E."/>
            <person name="Simon M.F."/>
            <person name="Bueno dos Reis Junior F."/>
            <person name="Poole P.S."/>
            <person name="Venter S.N."/>
            <person name="James E.K."/>
        </authorList>
    </citation>
    <scope>NUCLEOTIDE SEQUENCE [LARGE SCALE GENOMIC DNA]</scope>
    <source>
        <strain evidence="1 2">JPY 581</strain>
    </source>
</reference>
<organism evidence="1 2">
    <name type="scientific">Trinickia symbiotica</name>
    <dbReference type="NCBI Taxonomy" id="863227"/>
    <lineage>
        <taxon>Bacteria</taxon>
        <taxon>Pseudomonadati</taxon>
        <taxon>Pseudomonadota</taxon>
        <taxon>Betaproteobacteria</taxon>
        <taxon>Burkholderiales</taxon>
        <taxon>Burkholderiaceae</taxon>
        <taxon>Trinickia</taxon>
    </lineage>
</organism>
<accession>A0A2N7XAR6</accession>
<dbReference type="EMBL" id="PNYC01000001">
    <property type="protein sequence ID" value="PMS38859.1"/>
    <property type="molecule type" value="Genomic_DNA"/>
</dbReference>
<comment type="caution">
    <text evidence="1">The sequence shown here is derived from an EMBL/GenBank/DDBJ whole genome shotgun (WGS) entry which is preliminary data.</text>
</comment>
<name>A0A2N7XAR6_9BURK</name>
<sequence length="72" mass="7939">MFRTGDRVVIEASEEFYAYVDGWQGRIAVLGPKAPNACHSQVPAGYALVECERGEDTPAQLLVPFDQLRLSV</sequence>
<proteinExistence type="predicted"/>
<protein>
    <submittedName>
        <fullName evidence="1">Uncharacterized protein</fullName>
    </submittedName>
</protein>
<evidence type="ECO:0000313" key="1">
    <source>
        <dbReference type="EMBL" id="PMS38859.1"/>
    </source>
</evidence>
<keyword evidence="2" id="KW-1185">Reference proteome</keyword>
<dbReference type="AlphaFoldDB" id="A0A2N7XAR6"/>
<gene>
    <name evidence="1" type="ORF">C0Z20_00945</name>
</gene>
<evidence type="ECO:0000313" key="2">
    <source>
        <dbReference type="Proteomes" id="UP000235777"/>
    </source>
</evidence>